<proteinExistence type="predicted"/>
<sequence>MHYVIEQDGSIAFQGTPEEVENWLFENTERHNSRLRVRMSNRTISAWNYIGWKTTA</sequence>
<protein>
    <submittedName>
        <fullName evidence="1">Uncharacterized protein</fullName>
    </submittedName>
</protein>
<reference evidence="1 2" key="1">
    <citation type="submission" date="2017-09" db="EMBL/GenBank/DDBJ databases">
        <authorList>
            <person name="Ehlers B."/>
            <person name="Leendertz F.H."/>
        </authorList>
    </citation>
    <scope>NUCLEOTIDE SEQUENCE [LARGE SCALE GENOMIC DNA]</scope>
</reference>
<evidence type="ECO:0000313" key="1">
    <source>
        <dbReference type="EMBL" id="ATN93698.1"/>
    </source>
</evidence>
<gene>
    <name evidence="1" type="ORF">SEA_SCAP1_49</name>
</gene>
<dbReference type="Proteomes" id="UP000228985">
    <property type="component" value="Segment"/>
</dbReference>
<name>A0A2D1GP11_9CAUD</name>
<evidence type="ECO:0000313" key="2">
    <source>
        <dbReference type="Proteomes" id="UP000228985"/>
    </source>
</evidence>
<keyword evidence="2" id="KW-1185">Reference proteome</keyword>
<organism evidence="1 2">
    <name type="scientific">Streptomyces phage Scap1</name>
    <dbReference type="NCBI Taxonomy" id="2041354"/>
    <lineage>
        <taxon>Viruses</taxon>
        <taxon>Duplodnaviria</taxon>
        <taxon>Heunggongvirae</taxon>
        <taxon>Uroviricota</taxon>
        <taxon>Caudoviricetes</taxon>
        <taxon>Scapunavirus</taxon>
        <taxon>Scapunavirus scap1</taxon>
    </lineage>
</organism>
<accession>A0A2D1GP11</accession>
<dbReference type="EMBL" id="MF975637">
    <property type="protein sequence ID" value="ATN93698.1"/>
    <property type="molecule type" value="Genomic_DNA"/>
</dbReference>